<accession>A0A4Z2EKF0</accession>
<comment type="caution">
    <text evidence="2">The sequence shown here is derived from an EMBL/GenBank/DDBJ whole genome shotgun (WGS) entry which is preliminary data.</text>
</comment>
<dbReference type="Proteomes" id="UP000314294">
    <property type="component" value="Unassembled WGS sequence"/>
</dbReference>
<name>A0A4Z2EKF0_9TELE</name>
<feature type="compositionally biased region" description="Basic residues" evidence="1">
    <location>
        <begin position="93"/>
        <end position="103"/>
    </location>
</feature>
<feature type="region of interest" description="Disordered" evidence="1">
    <location>
        <begin position="75"/>
        <end position="105"/>
    </location>
</feature>
<reference evidence="2 3" key="1">
    <citation type="submission" date="2019-03" db="EMBL/GenBank/DDBJ databases">
        <title>First draft genome of Liparis tanakae, snailfish: a comprehensive survey of snailfish specific genes.</title>
        <authorList>
            <person name="Kim W."/>
            <person name="Song I."/>
            <person name="Jeong J.-H."/>
            <person name="Kim D."/>
            <person name="Kim S."/>
            <person name="Ryu S."/>
            <person name="Song J.Y."/>
            <person name="Lee S.K."/>
        </authorList>
    </citation>
    <scope>NUCLEOTIDE SEQUENCE [LARGE SCALE GENOMIC DNA]</scope>
    <source>
        <tissue evidence="2">Muscle</tissue>
    </source>
</reference>
<protein>
    <submittedName>
        <fullName evidence="2">Uncharacterized protein</fullName>
    </submittedName>
</protein>
<keyword evidence="3" id="KW-1185">Reference proteome</keyword>
<organism evidence="2 3">
    <name type="scientific">Liparis tanakae</name>
    <name type="common">Tanaka's snailfish</name>
    <dbReference type="NCBI Taxonomy" id="230148"/>
    <lineage>
        <taxon>Eukaryota</taxon>
        <taxon>Metazoa</taxon>
        <taxon>Chordata</taxon>
        <taxon>Craniata</taxon>
        <taxon>Vertebrata</taxon>
        <taxon>Euteleostomi</taxon>
        <taxon>Actinopterygii</taxon>
        <taxon>Neopterygii</taxon>
        <taxon>Teleostei</taxon>
        <taxon>Neoteleostei</taxon>
        <taxon>Acanthomorphata</taxon>
        <taxon>Eupercaria</taxon>
        <taxon>Perciformes</taxon>
        <taxon>Cottioidei</taxon>
        <taxon>Cottales</taxon>
        <taxon>Liparidae</taxon>
        <taxon>Liparis</taxon>
    </lineage>
</organism>
<evidence type="ECO:0000256" key="1">
    <source>
        <dbReference type="SAM" id="MobiDB-lite"/>
    </source>
</evidence>
<feature type="region of interest" description="Disordered" evidence="1">
    <location>
        <begin position="118"/>
        <end position="140"/>
    </location>
</feature>
<gene>
    <name evidence="2" type="ORF">EYF80_060434</name>
</gene>
<evidence type="ECO:0000313" key="3">
    <source>
        <dbReference type="Proteomes" id="UP000314294"/>
    </source>
</evidence>
<proteinExistence type="predicted"/>
<dbReference type="AlphaFoldDB" id="A0A4Z2EKF0"/>
<dbReference type="EMBL" id="SRLO01005679">
    <property type="protein sequence ID" value="TNN29417.1"/>
    <property type="molecule type" value="Genomic_DNA"/>
</dbReference>
<feature type="compositionally biased region" description="Basic and acidic residues" evidence="1">
    <location>
        <begin position="127"/>
        <end position="140"/>
    </location>
</feature>
<sequence length="140" mass="15879">MMPCVRLVKGTTYKKKGKGGASTRCSRCVRTGASRTRRRLAPERLPPTVSRWRLVLNESGVGLVPFLEQLVAEHPANERRGKPAEQAGQQHGAARRLGHRRRLHQELQLPVFSRFLRRERKKKKKKKEEGVRVKAGEPGA</sequence>
<evidence type="ECO:0000313" key="2">
    <source>
        <dbReference type="EMBL" id="TNN29417.1"/>
    </source>
</evidence>